<dbReference type="AlphaFoldDB" id="A0A4S3K441"/>
<dbReference type="PROSITE" id="PS50110">
    <property type="entry name" value="RESPONSE_REGULATORY"/>
    <property type="match status" value="1"/>
</dbReference>
<dbReference type="SMART" id="SM00448">
    <property type="entry name" value="REC"/>
    <property type="match status" value="1"/>
</dbReference>
<dbReference type="InterPro" id="IPR001789">
    <property type="entry name" value="Sig_transdc_resp-reg_receiver"/>
</dbReference>
<proteinExistence type="predicted"/>
<sequence length="130" mass="14269">MDKNARILIVDDFSTMRRIVKNLLADLGYTNTQEADDGKTAWPMLLAGGFEFVVTDWNMPGMTGIDLLKAIRGEPKLASLPVLMVTAEAQRDQIIEAAKAGVNGYIIKPFTAVTLKEKLDKIFARLAEAA</sequence>
<name>A0A4S3K441_9GAMM</name>
<dbReference type="SUPFAM" id="SSF52172">
    <property type="entry name" value="CheY-like"/>
    <property type="match status" value="1"/>
</dbReference>
<evidence type="ECO:0000256" key="1">
    <source>
        <dbReference type="ARBA" id="ARBA00022553"/>
    </source>
</evidence>
<dbReference type="InterPro" id="IPR050595">
    <property type="entry name" value="Bact_response_regulator"/>
</dbReference>
<evidence type="ECO:0000313" key="4">
    <source>
        <dbReference type="EMBL" id="TDU25812.1"/>
    </source>
</evidence>
<dbReference type="InterPro" id="IPR011006">
    <property type="entry name" value="CheY-like_superfamily"/>
</dbReference>
<dbReference type="Proteomes" id="UP000295341">
    <property type="component" value="Unassembled WGS sequence"/>
</dbReference>
<evidence type="ECO:0000256" key="2">
    <source>
        <dbReference type="PROSITE-ProRule" id="PRU00169"/>
    </source>
</evidence>
<dbReference type="GO" id="GO:0000160">
    <property type="term" value="P:phosphorelay signal transduction system"/>
    <property type="evidence" value="ECO:0007669"/>
    <property type="project" value="InterPro"/>
</dbReference>
<dbReference type="PANTHER" id="PTHR44591:SF25">
    <property type="entry name" value="CHEMOTAXIS TWO-COMPONENT RESPONSE REGULATOR"/>
    <property type="match status" value="1"/>
</dbReference>
<accession>A0A4S3K441</accession>
<dbReference type="OrthoDB" id="9800897at2"/>
<keyword evidence="1 2" id="KW-0597">Phosphoprotein</keyword>
<dbReference type="EMBL" id="SOBT01000011">
    <property type="protein sequence ID" value="TDU25812.1"/>
    <property type="molecule type" value="Genomic_DNA"/>
</dbReference>
<dbReference type="Gene3D" id="3.40.50.2300">
    <property type="match status" value="1"/>
</dbReference>
<feature type="domain" description="Response regulatory" evidence="3">
    <location>
        <begin position="6"/>
        <end position="123"/>
    </location>
</feature>
<comment type="caution">
    <text evidence="4">The sequence shown here is derived from an EMBL/GenBank/DDBJ whole genome shotgun (WGS) entry which is preliminary data.</text>
</comment>
<evidence type="ECO:0000313" key="5">
    <source>
        <dbReference type="Proteomes" id="UP000295341"/>
    </source>
</evidence>
<dbReference type="CDD" id="cd19923">
    <property type="entry name" value="REC_CheY_CheY3"/>
    <property type="match status" value="1"/>
</dbReference>
<gene>
    <name evidence="4" type="ORF">DFR24_4257</name>
</gene>
<keyword evidence="5" id="KW-1185">Reference proteome</keyword>
<feature type="modified residue" description="4-aspartylphosphate" evidence="2">
    <location>
        <position position="56"/>
    </location>
</feature>
<dbReference type="Pfam" id="PF00072">
    <property type="entry name" value="Response_reg"/>
    <property type="match status" value="1"/>
</dbReference>
<dbReference type="RefSeq" id="WP_133883399.1">
    <property type="nucleotide sequence ID" value="NZ_MWIN01000013.1"/>
</dbReference>
<reference evidence="4 5" key="1">
    <citation type="submission" date="2019-03" db="EMBL/GenBank/DDBJ databases">
        <title>Genomic Encyclopedia of Type Strains, Phase IV (KMG-IV): sequencing the most valuable type-strain genomes for metagenomic binning, comparative biology and taxonomic classification.</title>
        <authorList>
            <person name="Goeker M."/>
        </authorList>
    </citation>
    <scope>NUCLEOTIDE SEQUENCE [LARGE SCALE GENOMIC DNA]</scope>
    <source>
        <strain evidence="4 5">DSM 26377</strain>
    </source>
</reference>
<evidence type="ECO:0000259" key="3">
    <source>
        <dbReference type="PROSITE" id="PS50110"/>
    </source>
</evidence>
<dbReference type="PANTHER" id="PTHR44591">
    <property type="entry name" value="STRESS RESPONSE REGULATOR PROTEIN 1"/>
    <property type="match status" value="1"/>
</dbReference>
<protein>
    <submittedName>
        <fullName evidence="4">Response regulator receiver protein</fullName>
    </submittedName>
</protein>
<organism evidence="4 5">
    <name type="scientific">Panacagrimonas perspica</name>
    <dbReference type="NCBI Taxonomy" id="381431"/>
    <lineage>
        <taxon>Bacteria</taxon>
        <taxon>Pseudomonadati</taxon>
        <taxon>Pseudomonadota</taxon>
        <taxon>Gammaproteobacteria</taxon>
        <taxon>Nevskiales</taxon>
        <taxon>Nevskiaceae</taxon>
        <taxon>Panacagrimonas</taxon>
    </lineage>
</organism>